<proteinExistence type="predicted"/>
<dbReference type="InterPro" id="IPR000626">
    <property type="entry name" value="Ubiquitin-like_dom"/>
</dbReference>
<organism evidence="2 3">
    <name type="scientific">Lepraria finkii</name>
    <dbReference type="NCBI Taxonomy" id="1340010"/>
    <lineage>
        <taxon>Eukaryota</taxon>
        <taxon>Fungi</taxon>
        <taxon>Dikarya</taxon>
        <taxon>Ascomycota</taxon>
        <taxon>Pezizomycotina</taxon>
        <taxon>Lecanoromycetes</taxon>
        <taxon>OSLEUM clade</taxon>
        <taxon>Lecanoromycetidae</taxon>
        <taxon>Lecanorales</taxon>
        <taxon>Lecanorineae</taxon>
        <taxon>Stereocaulaceae</taxon>
        <taxon>Lepraria</taxon>
    </lineage>
</organism>
<dbReference type="SUPFAM" id="SSF54236">
    <property type="entry name" value="Ubiquitin-like"/>
    <property type="match status" value="1"/>
</dbReference>
<protein>
    <recommendedName>
        <fullName evidence="1">Ubiquitin-like domain-containing protein</fullName>
    </recommendedName>
</protein>
<dbReference type="EMBL" id="JBHFEH010000010">
    <property type="protein sequence ID" value="KAL2055711.1"/>
    <property type="molecule type" value="Genomic_DNA"/>
</dbReference>
<evidence type="ECO:0000313" key="3">
    <source>
        <dbReference type="Proteomes" id="UP001590951"/>
    </source>
</evidence>
<dbReference type="InterPro" id="IPR029071">
    <property type="entry name" value="Ubiquitin-like_domsf"/>
</dbReference>
<accession>A0ABR4BFV7</accession>
<dbReference type="SMART" id="SM00213">
    <property type="entry name" value="UBQ"/>
    <property type="match status" value="1"/>
</dbReference>
<reference evidence="2 3" key="1">
    <citation type="submission" date="2024-09" db="EMBL/GenBank/DDBJ databases">
        <title>Rethinking Asexuality: The Enigmatic Case of Functional Sexual Genes in Lepraria (Stereocaulaceae).</title>
        <authorList>
            <person name="Doellman M."/>
            <person name="Sun Y."/>
            <person name="Barcenas-Pena A."/>
            <person name="Lumbsch H.T."/>
            <person name="Grewe F."/>
        </authorList>
    </citation>
    <scope>NUCLEOTIDE SEQUENCE [LARGE SCALE GENOMIC DNA]</scope>
    <source>
        <strain evidence="2 3">Grewe 0041</strain>
    </source>
</reference>
<dbReference type="Pfam" id="PF00240">
    <property type="entry name" value="ubiquitin"/>
    <property type="match status" value="1"/>
</dbReference>
<dbReference type="InterPro" id="IPR050158">
    <property type="entry name" value="Ubiquitin_ubiquitin-like"/>
</dbReference>
<evidence type="ECO:0000313" key="2">
    <source>
        <dbReference type="EMBL" id="KAL2055711.1"/>
    </source>
</evidence>
<evidence type="ECO:0000259" key="1">
    <source>
        <dbReference type="PROSITE" id="PS50053"/>
    </source>
</evidence>
<dbReference type="CDD" id="cd17039">
    <property type="entry name" value="Ubl_ubiquitin_like"/>
    <property type="match status" value="1"/>
</dbReference>
<comment type="caution">
    <text evidence="2">The sequence shown here is derived from an EMBL/GenBank/DDBJ whole genome shotgun (WGS) entry which is preliminary data.</text>
</comment>
<dbReference type="PROSITE" id="PS50053">
    <property type="entry name" value="UBIQUITIN_2"/>
    <property type="match status" value="1"/>
</dbReference>
<sequence>MGAFPLYDVADYKGKLHNAMSVKGGLYFPMYFAEREAMWVNFESSNRFAVQVHVVGVSTISCKPMIEDEATMLRRLSLPIEGNESIQDYVVTPDQPWLDGIASNDGCVYQFVAMPLGSGYSVEAQVTGIDQVRGLQFEITPAKMPPRPRFQWPVANGAKFPVKELFVKTMTGKIIVLSGVSSFTVVKKIKVMIEEKEGIPRNHQRIVYDVRKLDDHHSLGGCNIPDQAVMHLILHLHGGGEGGIAAGKERGLIKQFIVKDT</sequence>
<dbReference type="Gene3D" id="3.10.20.90">
    <property type="entry name" value="Phosphatidylinositol 3-kinase Catalytic Subunit, Chain A, domain 1"/>
    <property type="match status" value="1"/>
</dbReference>
<dbReference type="PANTHER" id="PTHR10666">
    <property type="entry name" value="UBIQUITIN"/>
    <property type="match status" value="1"/>
</dbReference>
<gene>
    <name evidence="2" type="ORF">ABVK25_003955</name>
</gene>
<name>A0ABR4BFV7_9LECA</name>
<dbReference type="Proteomes" id="UP001590951">
    <property type="component" value="Unassembled WGS sequence"/>
</dbReference>
<keyword evidence="3" id="KW-1185">Reference proteome</keyword>
<feature type="domain" description="Ubiquitin-like" evidence="1">
    <location>
        <begin position="163"/>
        <end position="239"/>
    </location>
</feature>